<feature type="region of interest" description="Disordered" evidence="1">
    <location>
        <begin position="103"/>
        <end position="140"/>
    </location>
</feature>
<organism evidence="2 3">
    <name type="scientific">Reticulomyxa filosa</name>
    <dbReference type="NCBI Taxonomy" id="46433"/>
    <lineage>
        <taxon>Eukaryota</taxon>
        <taxon>Sar</taxon>
        <taxon>Rhizaria</taxon>
        <taxon>Retaria</taxon>
        <taxon>Foraminifera</taxon>
        <taxon>Monothalamids</taxon>
        <taxon>Reticulomyxidae</taxon>
        <taxon>Reticulomyxa</taxon>
    </lineage>
</organism>
<evidence type="ECO:0000313" key="2">
    <source>
        <dbReference type="EMBL" id="ETO18318.1"/>
    </source>
</evidence>
<proteinExistence type="predicted"/>
<reference evidence="2 3" key="1">
    <citation type="journal article" date="2013" name="Curr. Biol.">
        <title>The Genome of the Foraminiferan Reticulomyxa filosa.</title>
        <authorList>
            <person name="Glockner G."/>
            <person name="Hulsmann N."/>
            <person name="Schleicher M."/>
            <person name="Noegel A.A."/>
            <person name="Eichinger L."/>
            <person name="Gallinger C."/>
            <person name="Pawlowski J."/>
            <person name="Sierra R."/>
            <person name="Euteneuer U."/>
            <person name="Pillet L."/>
            <person name="Moustafa A."/>
            <person name="Platzer M."/>
            <person name="Groth M."/>
            <person name="Szafranski K."/>
            <person name="Schliwa M."/>
        </authorList>
    </citation>
    <scope>NUCLEOTIDE SEQUENCE [LARGE SCALE GENOMIC DNA]</scope>
</reference>
<feature type="compositionally biased region" description="Basic and acidic residues" evidence="1">
    <location>
        <begin position="121"/>
        <end position="132"/>
    </location>
</feature>
<dbReference type="AlphaFoldDB" id="X6MWD7"/>
<evidence type="ECO:0000313" key="3">
    <source>
        <dbReference type="Proteomes" id="UP000023152"/>
    </source>
</evidence>
<keyword evidence="3" id="KW-1185">Reference proteome</keyword>
<name>X6MWD7_RETFI</name>
<comment type="caution">
    <text evidence="2">The sequence shown here is derived from an EMBL/GenBank/DDBJ whole genome shotgun (WGS) entry which is preliminary data.</text>
</comment>
<evidence type="ECO:0000256" key="1">
    <source>
        <dbReference type="SAM" id="MobiDB-lite"/>
    </source>
</evidence>
<gene>
    <name evidence="2" type="ORF">RFI_18959</name>
</gene>
<dbReference type="Proteomes" id="UP000023152">
    <property type="component" value="Unassembled WGS sequence"/>
</dbReference>
<protein>
    <submittedName>
        <fullName evidence="2">Uncharacterized protein</fullName>
    </submittedName>
</protein>
<dbReference type="EMBL" id="ASPP01015123">
    <property type="protein sequence ID" value="ETO18318.1"/>
    <property type="molecule type" value="Genomic_DNA"/>
</dbReference>
<feature type="compositionally biased region" description="Basic residues" evidence="1">
    <location>
        <begin position="111"/>
        <end position="120"/>
    </location>
</feature>
<sequence length="176" mass="20326">MNEKTCVYVQTGKKSIVDDKLLESARNEQELIERICVCHQNLLAELNVSKQRFEKLDAALKKHINCGTVQISPIADKTKKRKTPTRSILDYIRGECKESPKKDKKMAMSILHKKKQSPKKSAKDINAADKTKKYQNPKTQSKKCFDDFSTLEQSKYTFHLLSISIDKIKIRKRVIK</sequence>
<accession>X6MWD7</accession>